<dbReference type="Pfam" id="PF01609">
    <property type="entry name" value="DDE_Tnp_1"/>
    <property type="match status" value="1"/>
</dbReference>
<dbReference type="InterPro" id="IPR024473">
    <property type="entry name" value="Transposases_IS4_N"/>
</dbReference>
<organism evidence="3 4">
    <name type="scientific">Vibrio anguillarum</name>
    <name type="common">Listonella anguillarum</name>
    <dbReference type="NCBI Taxonomy" id="55601"/>
    <lineage>
        <taxon>Bacteria</taxon>
        <taxon>Pseudomonadati</taxon>
        <taxon>Pseudomonadota</taxon>
        <taxon>Gammaproteobacteria</taxon>
        <taxon>Vibrionales</taxon>
        <taxon>Vibrionaceae</taxon>
        <taxon>Vibrio</taxon>
    </lineage>
</organism>
<dbReference type="Proteomes" id="UP000722957">
    <property type="component" value="Unassembled WGS sequence"/>
</dbReference>
<dbReference type="PANTHER" id="PTHR37529:SF1">
    <property type="entry name" value="TRANSPOSASE INSG FOR INSERTION SEQUENCE ELEMENT IS4-RELATED"/>
    <property type="match status" value="1"/>
</dbReference>
<comment type="caution">
    <text evidence="3">The sequence shown here is derived from an EMBL/GenBank/DDBJ whole genome shotgun (WGS) entry which is preliminary data.</text>
</comment>
<accession>A0ABD4KU80</accession>
<evidence type="ECO:0000259" key="2">
    <source>
        <dbReference type="Pfam" id="PF13006"/>
    </source>
</evidence>
<sequence length="238" mass="27271">MRFESELATAFKSCNTFHTFEKYAELLSPELIQQGFEQAGVATLRKCRLPLETVLWSIIGMALYRQKSVWDIATQMDIMLPNRKPLVAPSALVQARQRLGADAVKEVFKAVAQHVYETNSFEQWAGLNLFAVDGVVWRTADTLENHQVFETQSNQHRENTYPQIRMVCHMELTSPGITLFWGVATGLKVLREWKMRKHGKEKRRFWRKLHLAIDSSTHELISAVVSLESVGENEVLPT</sequence>
<name>A0ABD4KU80_VIBAN</name>
<gene>
    <name evidence="3" type="ORF">EAY07_21510</name>
</gene>
<proteinExistence type="predicted"/>
<dbReference type="AlphaFoldDB" id="A0ABD4KU80"/>
<dbReference type="EMBL" id="RDOM01000350">
    <property type="protein sequence ID" value="MBF4274532.1"/>
    <property type="molecule type" value="Genomic_DNA"/>
</dbReference>
<feature type="domain" description="Transposase IS4-like" evidence="1">
    <location>
        <begin position="128"/>
        <end position="237"/>
    </location>
</feature>
<dbReference type="Pfam" id="PF13006">
    <property type="entry name" value="Nterm_IS4"/>
    <property type="match status" value="1"/>
</dbReference>
<evidence type="ECO:0008006" key="5">
    <source>
        <dbReference type="Google" id="ProtNLM"/>
    </source>
</evidence>
<evidence type="ECO:0000259" key="1">
    <source>
        <dbReference type="Pfam" id="PF01609"/>
    </source>
</evidence>
<evidence type="ECO:0000313" key="4">
    <source>
        <dbReference type="Proteomes" id="UP000722957"/>
    </source>
</evidence>
<dbReference type="InterPro" id="IPR002559">
    <property type="entry name" value="Transposase_11"/>
</dbReference>
<feature type="domain" description="Transposase IS4 N-terminal" evidence="2">
    <location>
        <begin position="19"/>
        <end position="109"/>
    </location>
</feature>
<dbReference type="PANTHER" id="PTHR37529">
    <property type="entry name" value="TRANSPOSASE INSG FOR INSERTION SEQUENCE ELEMENT IS4-RELATED"/>
    <property type="match status" value="1"/>
</dbReference>
<reference evidence="3 4" key="1">
    <citation type="journal article" date="2021" name="PeerJ">
        <title>Analysis of 44 Vibrio anguillarum genomes reveals high genetic diversity.</title>
        <authorList>
            <person name="Hansen M.J."/>
            <person name="Dalsgaard I."/>
        </authorList>
    </citation>
    <scope>NUCLEOTIDE SEQUENCE [LARGE SCALE GENOMIC DNA]</scope>
    <source>
        <strain evidence="3 4">17-16730-2A</strain>
    </source>
</reference>
<protein>
    <recommendedName>
        <fullName evidence="5">IS4 family transposase</fullName>
    </recommendedName>
</protein>
<evidence type="ECO:0000313" key="3">
    <source>
        <dbReference type="EMBL" id="MBF4274532.1"/>
    </source>
</evidence>